<keyword evidence="2" id="KW-0186">Copper</keyword>
<feature type="domain" description="HMA" evidence="3">
    <location>
        <begin position="14"/>
        <end position="82"/>
    </location>
</feature>
<keyword evidence="1" id="KW-0479">Metal-binding</keyword>
<evidence type="ECO:0000313" key="4">
    <source>
        <dbReference type="EnsemblProtists" id="Phyra95542"/>
    </source>
</evidence>
<sequence>MAAETGESGHDASLTLQLLVEGMMCQKNCGATVENALRGVDGVAAAVVSFEQRKATVTLLHPGSATLEQLVDMVEAAAIKLQAQKQQKKMQDESVAVDVPDAAGHPRAVFHVEGMSCAACVKAIEDFVGRAEGVLHCRVGLISQKAEVSFDRDL</sequence>
<dbReference type="VEuPathDB" id="FungiDB:KRP22_3133"/>
<dbReference type="InterPro" id="IPR006122">
    <property type="entry name" value="HMA_Cu_ion-bd"/>
</dbReference>
<evidence type="ECO:0000256" key="2">
    <source>
        <dbReference type="ARBA" id="ARBA00023008"/>
    </source>
</evidence>
<dbReference type="GO" id="GO:0005507">
    <property type="term" value="F:copper ion binding"/>
    <property type="evidence" value="ECO:0007669"/>
    <property type="project" value="InterPro"/>
</dbReference>
<protein>
    <recommendedName>
        <fullName evidence="3">HMA domain-containing protein</fullName>
    </recommendedName>
</protein>
<dbReference type="NCBIfam" id="TIGR00003">
    <property type="entry name" value="copper ion binding protein"/>
    <property type="match status" value="1"/>
</dbReference>
<dbReference type="PROSITE" id="PS01047">
    <property type="entry name" value="HMA_1"/>
    <property type="match status" value="1"/>
</dbReference>
<dbReference type="InterPro" id="IPR006121">
    <property type="entry name" value="HMA_dom"/>
</dbReference>
<dbReference type="CDD" id="cd00371">
    <property type="entry name" value="HMA"/>
    <property type="match status" value="2"/>
</dbReference>
<dbReference type="SUPFAM" id="SSF55008">
    <property type="entry name" value="HMA, heavy metal-associated domain"/>
    <property type="match status" value="2"/>
</dbReference>
<dbReference type="PANTHER" id="PTHR46594">
    <property type="entry name" value="P-TYPE CATION-TRANSPORTING ATPASE"/>
    <property type="match status" value="1"/>
</dbReference>
<dbReference type="InterPro" id="IPR017969">
    <property type="entry name" value="Heavy-metal-associated_CS"/>
</dbReference>
<evidence type="ECO:0000259" key="3">
    <source>
        <dbReference type="PROSITE" id="PS50846"/>
    </source>
</evidence>
<dbReference type="InParanoid" id="H3HCV6"/>
<dbReference type="AlphaFoldDB" id="H3HCV6"/>
<dbReference type="EnsemblProtists" id="Phyra95542">
    <property type="protein sequence ID" value="Phyra95542"/>
    <property type="gene ID" value="Phyra95542"/>
</dbReference>
<name>H3HCV6_PHYRM</name>
<accession>H3HCV6</accession>
<dbReference type="InterPro" id="IPR036163">
    <property type="entry name" value="HMA_dom_sf"/>
</dbReference>
<reference evidence="5" key="1">
    <citation type="journal article" date="2006" name="Science">
        <title>Phytophthora genome sequences uncover evolutionary origins and mechanisms of pathogenesis.</title>
        <authorList>
            <person name="Tyler B.M."/>
            <person name="Tripathy S."/>
            <person name="Zhang X."/>
            <person name="Dehal P."/>
            <person name="Jiang R.H."/>
            <person name="Aerts A."/>
            <person name="Arredondo F.D."/>
            <person name="Baxter L."/>
            <person name="Bensasson D."/>
            <person name="Beynon J.L."/>
            <person name="Chapman J."/>
            <person name="Damasceno C.M."/>
            <person name="Dorrance A.E."/>
            <person name="Dou D."/>
            <person name="Dickerman A.W."/>
            <person name="Dubchak I.L."/>
            <person name="Garbelotto M."/>
            <person name="Gijzen M."/>
            <person name="Gordon S.G."/>
            <person name="Govers F."/>
            <person name="Grunwald N.J."/>
            <person name="Huang W."/>
            <person name="Ivors K.L."/>
            <person name="Jones R.W."/>
            <person name="Kamoun S."/>
            <person name="Krampis K."/>
            <person name="Lamour K.H."/>
            <person name="Lee M.K."/>
            <person name="McDonald W.H."/>
            <person name="Medina M."/>
            <person name="Meijer H.J."/>
            <person name="Nordberg E.K."/>
            <person name="Maclean D.J."/>
            <person name="Ospina-Giraldo M.D."/>
            <person name="Morris P.F."/>
            <person name="Phuntumart V."/>
            <person name="Putnam N.H."/>
            <person name="Rash S."/>
            <person name="Rose J.K."/>
            <person name="Sakihama Y."/>
            <person name="Salamov A.A."/>
            <person name="Savidor A."/>
            <person name="Scheuring C.F."/>
            <person name="Smith B.M."/>
            <person name="Sobral B.W."/>
            <person name="Terry A."/>
            <person name="Torto-Alalibo T.A."/>
            <person name="Win J."/>
            <person name="Xu Z."/>
            <person name="Zhang H."/>
            <person name="Grigoriev I.V."/>
            <person name="Rokhsar D.S."/>
            <person name="Boore J.L."/>
        </authorList>
    </citation>
    <scope>NUCLEOTIDE SEQUENCE [LARGE SCALE GENOMIC DNA]</scope>
    <source>
        <strain evidence="5">Pr102</strain>
    </source>
</reference>
<reference evidence="4" key="2">
    <citation type="submission" date="2015-06" db="UniProtKB">
        <authorList>
            <consortium name="EnsemblProtists"/>
        </authorList>
    </citation>
    <scope>IDENTIFICATION</scope>
    <source>
        <strain evidence="4">Pr102</strain>
    </source>
</reference>
<dbReference type="Pfam" id="PF00403">
    <property type="entry name" value="HMA"/>
    <property type="match status" value="2"/>
</dbReference>
<organism evidence="4 5">
    <name type="scientific">Phytophthora ramorum</name>
    <name type="common">Sudden oak death agent</name>
    <dbReference type="NCBI Taxonomy" id="164328"/>
    <lineage>
        <taxon>Eukaryota</taxon>
        <taxon>Sar</taxon>
        <taxon>Stramenopiles</taxon>
        <taxon>Oomycota</taxon>
        <taxon>Peronosporomycetes</taxon>
        <taxon>Peronosporales</taxon>
        <taxon>Peronosporaceae</taxon>
        <taxon>Phytophthora</taxon>
    </lineage>
</organism>
<proteinExistence type="predicted"/>
<dbReference type="EMBL" id="DS566040">
    <property type="status" value="NOT_ANNOTATED_CDS"/>
    <property type="molecule type" value="Genomic_DNA"/>
</dbReference>
<dbReference type="PROSITE" id="PS50846">
    <property type="entry name" value="HMA_2"/>
    <property type="match status" value="2"/>
</dbReference>
<keyword evidence="5" id="KW-1185">Reference proteome</keyword>
<dbReference type="eggNOG" id="KOG0207">
    <property type="taxonomic scope" value="Eukaryota"/>
</dbReference>
<dbReference type="HOGENOM" id="CLU_1708980_0_0_1"/>
<feature type="domain" description="HMA" evidence="3">
    <location>
        <begin position="106"/>
        <end position="154"/>
    </location>
</feature>
<dbReference type="Proteomes" id="UP000005238">
    <property type="component" value="Unassembled WGS sequence"/>
</dbReference>
<dbReference type="VEuPathDB" id="FungiDB:KRP23_3629"/>
<dbReference type="Gene3D" id="3.30.70.100">
    <property type="match status" value="2"/>
</dbReference>
<dbReference type="PANTHER" id="PTHR46594:SF4">
    <property type="entry name" value="P-TYPE CATION-TRANSPORTING ATPASE"/>
    <property type="match status" value="1"/>
</dbReference>
<dbReference type="STRING" id="164328.H3HCV6"/>
<evidence type="ECO:0000313" key="5">
    <source>
        <dbReference type="Proteomes" id="UP000005238"/>
    </source>
</evidence>
<dbReference type="FunFam" id="3.30.70.100:FF:000050">
    <property type="entry name" value="Copper-transporting ATPase HMA5"/>
    <property type="match status" value="1"/>
</dbReference>
<evidence type="ECO:0000256" key="1">
    <source>
        <dbReference type="ARBA" id="ARBA00022723"/>
    </source>
</evidence>